<reference evidence="2" key="1">
    <citation type="submission" date="2016-01" db="EMBL/GenBank/DDBJ databases">
        <title>Draft genome of Chromobacterium sp. F49.</title>
        <authorList>
            <person name="Hong K.W."/>
        </authorList>
    </citation>
    <scope>NUCLEOTIDE SEQUENCE [LARGE SCALE GENOMIC DNA]</scope>
    <source>
        <strain evidence="2">CN3</strain>
    </source>
</reference>
<dbReference type="RefSeq" id="WP_066689731.1">
    <property type="nucleotide sequence ID" value="NZ_CP117025.1"/>
</dbReference>
<sequence>MIGWRDEQGDTHRGSLFAAFAALAGGQAWSFPALRPHQREPWHAFTVQVAALALTHAGTDTFPATEAAWRDLLLALTPDQPEAWDLVVDDWSKPALLQPPTVQPTDRAAYKNRIPTPDALDMLVTAKNHDLKQERMVAASDEDWLFALVTLQTTEGFLGAGNYGISRMNGGFASRMSLGIRPTGGAARAFRRDVERLVADARARPDRRTGTMLLWTVPWDGTLSLDYGKLDELYVEICRRIRLRRSGDAIEALAAGSKCARVAASDLKGNTRDPWAPMKADGSTSHTPTGAGFGYRQMATLLDAKKITLPHLAKPDPADDREGLAIVAAALVRGQGKTEGLHRRTIRTPGALRDADGRRLPLDRIGEVAGKRAEEGFQASRRLSRALISLVQGGPDKARLDDDGAKKKIERWMNRFNEAVDGIFFNAPFWEEVAATDDNHRMAWRETLRDLAGDIFDIAAEAAPGTEVRRVPARARAGSLLHYEMKKWVEEAEHGE</sequence>
<name>A0ABR5YD38_9SPHN</name>
<keyword evidence="2" id="KW-1185">Reference proteome</keyword>
<accession>A0ABR5YD38</accession>
<evidence type="ECO:0000313" key="2">
    <source>
        <dbReference type="Proteomes" id="UP000076609"/>
    </source>
</evidence>
<comment type="caution">
    <text evidence="1">The sequence shown here is derived from an EMBL/GenBank/DDBJ whole genome shotgun (WGS) entry which is preliminary data.</text>
</comment>
<evidence type="ECO:0000313" key="1">
    <source>
        <dbReference type="EMBL" id="KZE15918.1"/>
    </source>
</evidence>
<protein>
    <recommendedName>
        <fullName evidence="3">Type I-E CRISPR-associated protein Cse1/CasA</fullName>
    </recommendedName>
</protein>
<organism evidence="1 2">
    <name type="scientific">Sphingomonas hankookensis</name>
    <dbReference type="NCBI Taxonomy" id="563996"/>
    <lineage>
        <taxon>Bacteria</taxon>
        <taxon>Pseudomonadati</taxon>
        <taxon>Pseudomonadota</taxon>
        <taxon>Alphaproteobacteria</taxon>
        <taxon>Sphingomonadales</taxon>
        <taxon>Sphingomonadaceae</taxon>
        <taxon>Sphingomonas</taxon>
    </lineage>
</organism>
<dbReference type="EMBL" id="LQQO01000011">
    <property type="protein sequence ID" value="KZE15918.1"/>
    <property type="molecule type" value="Genomic_DNA"/>
</dbReference>
<dbReference type="Proteomes" id="UP000076609">
    <property type="component" value="Unassembled WGS sequence"/>
</dbReference>
<evidence type="ECO:0008006" key="3">
    <source>
        <dbReference type="Google" id="ProtNLM"/>
    </source>
</evidence>
<gene>
    <name evidence="1" type="ORF">AVT10_13885</name>
</gene>
<proteinExistence type="predicted"/>